<protein>
    <submittedName>
        <fullName evidence="6">UPF0256 protein</fullName>
    </submittedName>
</protein>
<dbReference type="InterPro" id="IPR025559">
    <property type="entry name" value="Eis_dom"/>
</dbReference>
<dbReference type="InterPro" id="IPR000182">
    <property type="entry name" value="GNAT_dom"/>
</dbReference>
<feature type="binding site" evidence="4">
    <location>
        <begin position="91"/>
        <end position="96"/>
    </location>
    <ligand>
        <name>acetyl-CoA</name>
        <dbReference type="ChEBI" id="CHEBI:57288"/>
    </ligand>
</feature>
<feature type="domain" description="N-acetyltransferase" evidence="5">
    <location>
        <begin position="3"/>
        <end position="154"/>
    </location>
</feature>
<feature type="binding site" evidence="4">
    <location>
        <begin position="83"/>
        <end position="85"/>
    </location>
    <ligand>
        <name>acetyl-CoA</name>
        <dbReference type="ChEBI" id="CHEBI:57288"/>
    </ligand>
</feature>
<dbReference type="NCBIfam" id="NF002367">
    <property type="entry name" value="PRK01346.1-4"/>
    <property type="match status" value="1"/>
</dbReference>
<dbReference type="GO" id="GO:0030649">
    <property type="term" value="P:aminoglycoside antibiotic catabolic process"/>
    <property type="evidence" value="ECO:0007669"/>
    <property type="project" value="TreeGrafter"/>
</dbReference>
<dbReference type="Pfam" id="PF13527">
    <property type="entry name" value="Acetyltransf_9"/>
    <property type="match status" value="1"/>
</dbReference>
<accession>A0A401W3B4</accession>
<name>A0A401W3B4_STREY</name>
<dbReference type="InterPro" id="IPR041380">
    <property type="entry name" value="Acetyltransf_17"/>
</dbReference>
<dbReference type="PANTHER" id="PTHR37817">
    <property type="entry name" value="N-ACETYLTRANSFERASE EIS"/>
    <property type="match status" value="1"/>
</dbReference>
<dbReference type="EMBL" id="BHZD01000001">
    <property type="protein sequence ID" value="GCD43828.1"/>
    <property type="molecule type" value="Genomic_DNA"/>
</dbReference>
<proteinExistence type="inferred from homology"/>
<dbReference type="Proteomes" id="UP000286746">
    <property type="component" value="Unassembled WGS sequence"/>
</dbReference>
<dbReference type="SUPFAM" id="SSF55729">
    <property type="entry name" value="Acyl-CoA N-acyltransferases (Nat)"/>
    <property type="match status" value="1"/>
</dbReference>
<dbReference type="Pfam" id="PF13530">
    <property type="entry name" value="SCP2_2"/>
    <property type="match status" value="1"/>
</dbReference>
<comment type="subunit">
    <text evidence="4">Homohexamer; trimer of dimers.</text>
</comment>
<dbReference type="InterPro" id="IPR051554">
    <property type="entry name" value="Acetyltransferase_Eis"/>
</dbReference>
<evidence type="ECO:0000259" key="5">
    <source>
        <dbReference type="PROSITE" id="PS51186"/>
    </source>
</evidence>
<organism evidence="6 7">
    <name type="scientific">Streptomyces paromomycinus</name>
    <name type="common">Streptomyces rimosus subsp. paromomycinus</name>
    <dbReference type="NCBI Taxonomy" id="92743"/>
    <lineage>
        <taxon>Bacteria</taxon>
        <taxon>Bacillati</taxon>
        <taxon>Actinomycetota</taxon>
        <taxon>Actinomycetes</taxon>
        <taxon>Kitasatosporales</taxon>
        <taxon>Streptomycetaceae</taxon>
        <taxon>Streptomyces</taxon>
    </lineage>
</organism>
<dbReference type="AlphaFoldDB" id="A0A401W3B4"/>
<evidence type="ECO:0000256" key="4">
    <source>
        <dbReference type="HAMAP-Rule" id="MF_01812"/>
    </source>
</evidence>
<dbReference type="InterPro" id="IPR022902">
    <property type="entry name" value="NAcTrfase_Eis"/>
</dbReference>
<reference evidence="6 7" key="1">
    <citation type="submission" date="2018-11" db="EMBL/GenBank/DDBJ databases">
        <title>Whole genome sequence of Streptomyces paromomycinus NBRC 15454(T).</title>
        <authorList>
            <person name="Komaki H."/>
            <person name="Tamura T."/>
        </authorList>
    </citation>
    <scope>NUCLEOTIDE SEQUENCE [LARGE SCALE GENOMIC DNA]</scope>
    <source>
        <strain evidence="6 7">NBRC 15454</strain>
    </source>
</reference>
<dbReference type="PROSITE" id="PS51186">
    <property type="entry name" value="GNAT"/>
    <property type="match status" value="1"/>
</dbReference>
<evidence type="ECO:0000313" key="6">
    <source>
        <dbReference type="EMBL" id="GCD43828.1"/>
    </source>
</evidence>
<dbReference type="RefSeq" id="WP_125054857.1">
    <property type="nucleotide sequence ID" value="NZ_BHZD01000001.1"/>
</dbReference>
<comment type="caution">
    <text evidence="4">Lacks conserved residue(s) required for the propagation of feature annotation.</text>
</comment>
<feature type="active site" description="Proton acceptor; via carboxylate" evidence="4">
    <location>
        <position position="413"/>
    </location>
</feature>
<evidence type="ECO:0000256" key="1">
    <source>
        <dbReference type="ARBA" id="ARBA00009213"/>
    </source>
</evidence>
<evidence type="ECO:0000256" key="3">
    <source>
        <dbReference type="ARBA" id="ARBA00023315"/>
    </source>
</evidence>
<dbReference type="Gene3D" id="3.30.1050.10">
    <property type="entry name" value="SCP2 sterol-binding domain"/>
    <property type="match status" value="1"/>
</dbReference>
<gene>
    <name evidence="6" type="ORF">GKJPGBOP_03511</name>
</gene>
<dbReference type="Gene3D" id="3.40.630.30">
    <property type="match status" value="2"/>
</dbReference>
<comment type="similarity">
    <text evidence="1 4">Belongs to the acetyltransferase Eis family.</text>
</comment>
<dbReference type="Pfam" id="PF17668">
    <property type="entry name" value="Acetyltransf_17"/>
    <property type="match status" value="1"/>
</dbReference>
<dbReference type="HAMAP" id="MF_01812">
    <property type="entry name" value="Eis"/>
    <property type="match status" value="1"/>
</dbReference>
<sequence>MSIELRKVGDADLPDWMRGLSVGFLRPPEVSKEDIEFRRSTYVPDRTQGAYDNGRWVATFRSFPQELTVPGGARVPADAVTSVTVSPTHRRRGLLTRMMTGDLRAAKERGDALATLIAAEYPIYGRYGFGPAACATEWHIDVARAALDPRHAGPDDGGRVDFADAAEVRELGPALHERFRAGQPGAIDLPAVWWQVQTGGIPLPHVPASRRFHAVHRSASGAVEGLVTYRTSDVWEHQMPQNTLTVDRLTAITPAAERALWLFLCSIDWVLHIRTGLRAPDDLLPHHLGDPRAAHIVQHSDYLWIRPLDVPRLLEARTYPAAGSLVLEIRDEAELAGGRYLLEAGPDGATCTRTDRGADLTLDVGAFASLYLGDESALRLAALGRIDEERPGALATADLLLRTARRPWCPDEF</sequence>
<evidence type="ECO:0000256" key="2">
    <source>
        <dbReference type="ARBA" id="ARBA00022679"/>
    </source>
</evidence>
<evidence type="ECO:0000313" key="7">
    <source>
        <dbReference type="Proteomes" id="UP000286746"/>
    </source>
</evidence>
<dbReference type="GO" id="GO:0034069">
    <property type="term" value="F:aminoglycoside N-acetyltransferase activity"/>
    <property type="evidence" value="ECO:0007669"/>
    <property type="project" value="TreeGrafter"/>
</dbReference>
<keyword evidence="3 4" id="KW-0012">Acyltransferase</keyword>
<dbReference type="InterPro" id="IPR016181">
    <property type="entry name" value="Acyl_CoA_acyltransferase"/>
</dbReference>
<feature type="active site" description="Proton donor" evidence="4">
    <location>
        <position position="124"/>
    </location>
</feature>
<keyword evidence="2 4" id="KW-0808">Transferase</keyword>
<comment type="caution">
    <text evidence="6">The sequence shown here is derived from an EMBL/GenBank/DDBJ whole genome shotgun (WGS) entry which is preliminary data.</text>
</comment>
<keyword evidence="7" id="KW-1185">Reference proteome</keyword>
<dbReference type="PANTHER" id="PTHR37817:SF1">
    <property type="entry name" value="N-ACETYLTRANSFERASE EIS"/>
    <property type="match status" value="1"/>
</dbReference>
<dbReference type="SUPFAM" id="SSF55718">
    <property type="entry name" value="SCP-like"/>
    <property type="match status" value="1"/>
</dbReference>
<dbReference type="InterPro" id="IPR036527">
    <property type="entry name" value="SCP2_sterol-bd_dom_sf"/>
</dbReference>